<reference evidence="14" key="1">
    <citation type="journal article" date="2021" name="Open Biol.">
        <title>Shared evolutionary footprints suggest mitochondrial oxidative damage underlies multiple complex I losses in fungi.</title>
        <authorList>
            <person name="Schikora-Tamarit M.A."/>
            <person name="Marcet-Houben M."/>
            <person name="Nosek J."/>
            <person name="Gabaldon T."/>
        </authorList>
    </citation>
    <scope>NUCLEOTIDE SEQUENCE</scope>
    <source>
        <strain evidence="14">NCAIM Y.01608</strain>
    </source>
</reference>
<dbReference type="InterPro" id="IPR004843">
    <property type="entry name" value="Calcineurin-like_PHP"/>
</dbReference>
<keyword evidence="8" id="KW-0735">Signal-anchor</keyword>
<dbReference type="PANTHER" id="PTHR10340:SF55">
    <property type="entry name" value="ENDOPOLYPHOSPHATASE"/>
    <property type="match status" value="1"/>
</dbReference>
<evidence type="ECO:0000256" key="5">
    <source>
        <dbReference type="ARBA" id="ARBA00022554"/>
    </source>
</evidence>
<comment type="subcellular location">
    <subcellularLocation>
        <location evidence="1">Vacuole membrane</location>
        <topology evidence="1">Single-pass type II membrane protein</topology>
    </subcellularLocation>
</comment>
<evidence type="ECO:0000256" key="10">
    <source>
        <dbReference type="ARBA" id="ARBA00023136"/>
    </source>
</evidence>
<evidence type="ECO:0000256" key="12">
    <source>
        <dbReference type="PIRNR" id="PIRNR027093"/>
    </source>
</evidence>
<name>A0A9P8NUW1_9ASCO</name>
<dbReference type="PIRSF" id="PIRSF027093">
    <property type="entry name" value="EndopolyPtase_N1"/>
    <property type="match status" value="1"/>
</dbReference>
<evidence type="ECO:0000256" key="7">
    <source>
        <dbReference type="ARBA" id="ARBA00022801"/>
    </source>
</evidence>
<accession>A0A9P8NUW1</accession>
<dbReference type="Gene3D" id="3.60.21.10">
    <property type="match status" value="1"/>
</dbReference>
<comment type="function">
    <text evidence="12">Catalyzes the hydrolysis of inorganic polyphosphate (polyP) chains of many hundreds of phosphate residues into shorter lengths.</text>
</comment>
<evidence type="ECO:0000259" key="13">
    <source>
        <dbReference type="Pfam" id="PF00149"/>
    </source>
</evidence>
<dbReference type="GO" id="GO:0000324">
    <property type="term" value="C:fungal-type vacuole"/>
    <property type="evidence" value="ECO:0007669"/>
    <property type="project" value="TreeGrafter"/>
</dbReference>
<evidence type="ECO:0000256" key="2">
    <source>
        <dbReference type="ARBA" id="ARBA00010399"/>
    </source>
</evidence>
<dbReference type="GO" id="GO:0006798">
    <property type="term" value="P:polyphosphate catabolic process"/>
    <property type="evidence" value="ECO:0007669"/>
    <property type="project" value="TreeGrafter"/>
</dbReference>
<keyword evidence="7 12" id="KW-0378">Hydrolase</keyword>
<evidence type="ECO:0000313" key="15">
    <source>
        <dbReference type="Proteomes" id="UP000788993"/>
    </source>
</evidence>
<keyword evidence="9" id="KW-1133">Transmembrane helix</keyword>
<keyword evidence="5 12" id="KW-0926">Vacuole</keyword>
<evidence type="ECO:0000256" key="9">
    <source>
        <dbReference type="ARBA" id="ARBA00022989"/>
    </source>
</evidence>
<comment type="caution">
    <text evidence="14">The sequence shown here is derived from an EMBL/GenBank/DDBJ whole genome shotgun (WGS) entry which is preliminary data.</text>
</comment>
<evidence type="ECO:0000256" key="11">
    <source>
        <dbReference type="ARBA" id="ARBA00023180"/>
    </source>
</evidence>
<dbReference type="InterPro" id="IPR012358">
    <property type="entry name" value="EndopolyPtase_N1"/>
</dbReference>
<keyword evidence="6" id="KW-0812">Transmembrane</keyword>
<dbReference type="CDD" id="cd00842">
    <property type="entry name" value="MPP_ASMase"/>
    <property type="match status" value="1"/>
</dbReference>
<comment type="similarity">
    <text evidence="2">Belongs to the endopolyphosphatase PPN1 family.</text>
</comment>
<feature type="domain" description="Calcineurin-like phosphoesterase" evidence="13">
    <location>
        <begin position="81"/>
        <end position="342"/>
    </location>
</feature>
<proteinExistence type="inferred from homology"/>
<keyword evidence="10 12" id="KW-0472">Membrane</keyword>
<dbReference type="Pfam" id="PF00149">
    <property type="entry name" value="Metallophos"/>
    <property type="match status" value="1"/>
</dbReference>
<dbReference type="GO" id="GO:0005774">
    <property type="term" value="C:vacuolar membrane"/>
    <property type="evidence" value="ECO:0007669"/>
    <property type="project" value="UniProtKB-SubCell"/>
</dbReference>
<dbReference type="InterPro" id="IPR041805">
    <property type="entry name" value="ASMase/PPN1_MPP"/>
</dbReference>
<dbReference type="PANTHER" id="PTHR10340">
    <property type="entry name" value="SPHINGOMYELIN PHOSPHODIESTERASE"/>
    <property type="match status" value="1"/>
</dbReference>
<gene>
    <name evidence="14" type="ORF">OGATHE_005682</name>
</gene>
<dbReference type="AlphaFoldDB" id="A0A9P8NUW1"/>
<evidence type="ECO:0000256" key="3">
    <source>
        <dbReference type="ARBA" id="ARBA00012459"/>
    </source>
</evidence>
<dbReference type="EC" id="3.6.1.10" evidence="3 12"/>
<protein>
    <recommendedName>
        <fullName evidence="4 12">Endopolyphosphatase</fullName>
        <ecNumber evidence="3 12">3.6.1.10</ecNumber>
    </recommendedName>
</protein>
<dbReference type="GO" id="GO:0000298">
    <property type="term" value="F:endopolyphosphatase activity"/>
    <property type="evidence" value="ECO:0007669"/>
    <property type="project" value="UniProtKB-EC"/>
</dbReference>
<dbReference type="GO" id="GO:0004309">
    <property type="term" value="F:exopolyphosphatase activity"/>
    <property type="evidence" value="ECO:0007669"/>
    <property type="project" value="TreeGrafter"/>
</dbReference>
<evidence type="ECO:0000313" key="14">
    <source>
        <dbReference type="EMBL" id="KAH3659637.1"/>
    </source>
</evidence>
<evidence type="ECO:0000256" key="6">
    <source>
        <dbReference type="ARBA" id="ARBA00022692"/>
    </source>
</evidence>
<comment type="catalytic activity">
    <reaction evidence="12">
        <text>[phosphate](n+1) + n H2O = (n+1) phosphate + n H(+)</text>
        <dbReference type="Rhea" id="RHEA:22452"/>
        <dbReference type="Rhea" id="RHEA-COMP:14280"/>
        <dbReference type="ChEBI" id="CHEBI:15377"/>
        <dbReference type="ChEBI" id="CHEBI:15378"/>
        <dbReference type="ChEBI" id="CHEBI:16838"/>
        <dbReference type="ChEBI" id="CHEBI:43474"/>
        <dbReference type="EC" id="3.6.1.10"/>
    </reaction>
</comment>
<evidence type="ECO:0000256" key="8">
    <source>
        <dbReference type="ARBA" id="ARBA00022968"/>
    </source>
</evidence>
<dbReference type="InterPro" id="IPR029052">
    <property type="entry name" value="Metallo-depent_PP-like"/>
</dbReference>
<dbReference type="Proteomes" id="UP000788993">
    <property type="component" value="Unassembled WGS sequence"/>
</dbReference>
<keyword evidence="11" id="KW-0325">Glycoprotein</keyword>
<reference evidence="14" key="2">
    <citation type="submission" date="2021-01" db="EMBL/GenBank/DDBJ databases">
        <authorList>
            <person name="Schikora-Tamarit M.A."/>
        </authorList>
    </citation>
    <scope>NUCLEOTIDE SEQUENCE</scope>
    <source>
        <strain evidence="14">NCAIM Y.01608</strain>
    </source>
</reference>
<sequence length="628" mass="72397">MFRHVVVVIAVLLGLGGMLEVLERSRRVHITATSGYSYISSGIVDNDAEEYYRLGLTPHHSIAVTTLAGDAVVDKTVLHGRFLHVTDFHPDELSKIGASFENKCHRKDKQALPDEVMHRYGDAMSGCDSPLELYEATLQWIRDNLKDKIDFVVWTGDNVRHDNDRKNPRYESEIFSMNEKVAEKMSSVFMDDGEEDIMPLDRRVKIVPSLGNNDVYPHNLFAPGPTLQTRELYKIWRDFVPTEQLHTFDRGAYFFREVIPNKLAVVSINTLYLFKSNPLCDNCYNRKEPGYKLFQWLGFVLKELRKRNMKVWLTGHVPPVPKNLHYSCHAKMSVWQHEYRDIIIGSLYGHMNIDHFVPLDSVKSWRTIEKRLGKLDYETYGDDDEKDDLETYEEFGMLDDDFEIDRGSRRYDNAPSGKVSYLENVRDGLYAKLKGPKKAGKNGERYSFAHVSASVVPTFNPGFRVWEYNVSELYSSEEPLYEPWEQFFARLDAELAAADSQDTLDIEASKDNTIPPIMPADLPLGPAYTPQLFSPERYTQYYVDLEYAAKHPNWKFEYQVEYSTDDDEYQMESLLVSDWLKMARKLAKSAAVAADDDVEIAGAKKLWKTYLNRAFIDTGYQDLPVANK</sequence>
<evidence type="ECO:0000256" key="4">
    <source>
        <dbReference type="ARBA" id="ARBA00014458"/>
    </source>
</evidence>
<dbReference type="SUPFAM" id="SSF56300">
    <property type="entry name" value="Metallo-dependent phosphatases"/>
    <property type="match status" value="1"/>
</dbReference>
<organism evidence="14 15">
    <name type="scientific">Ogataea polymorpha</name>
    <dbReference type="NCBI Taxonomy" id="460523"/>
    <lineage>
        <taxon>Eukaryota</taxon>
        <taxon>Fungi</taxon>
        <taxon>Dikarya</taxon>
        <taxon>Ascomycota</taxon>
        <taxon>Saccharomycotina</taxon>
        <taxon>Pichiomycetes</taxon>
        <taxon>Pichiales</taxon>
        <taxon>Pichiaceae</taxon>
        <taxon>Ogataea</taxon>
    </lineage>
</organism>
<keyword evidence="15" id="KW-1185">Reference proteome</keyword>
<evidence type="ECO:0000256" key="1">
    <source>
        <dbReference type="ARBA" id="ARBA00004576"/>
    </source>
</evidence>
<dbReference type="GO" id="GO:0008081">
    <property type="term" value="F:phosphoric diester hydrolase activity"/>
    <property type="evidence" value="ECO:0007669"/>
    <property type="project" value="TreeGrafter"/>
</dbReference>
<dbReference type="EMBL" id="JAEUBD010001504">
    <property type="protein sequence ID" value="KAH3659637.1"/>
    <property type="molecule type" value="Genomic_DNA"/>
</dbReference>